<evidence type="ECO:0000256" key="5">
    <source>
        <dbReference type="ARBA" id="ARBA00022840"/>
    </source>
</evidence>
<dbReference type="SFLD" id="SFLDG00002">
    <property type="entry name" value="C1.7:_P-type_atpase_like"/>
    <property type="match status" value="1"/>
</dbReference>
<dbReference type="InterPro" id="IPR044492">
    <property type="entry name" value="P_typ_ATPase_HD_dom"/>
</dbReference>
<dbReference type="Gene3D" id="1.20.1110.10">
    <property type="entry name" value="Calcium-transporting ATPase, transmembrane domain"/>
    <property type="match status" value="1"/>
</dbReference>
<keyword evidence="4" id="KW-0547">Nucleotide-binding</keyword>
<dbReference type="GO" id="GO:0005886">
    <property type="term" value="C:plasma membrane"/>
    <property type="evidence" value="ECO:0007669"/>
    <property type="project" value="UniProtKB-SubCell"/>
</dbReference>
<dbReference type="GO" id="GO:0016887">
    <property type="term" value="F:ATP hydrolysis activity"/>
    <property type="evidence" value="ECO:0007669"/>
    <property type="project" value="InterPro"/>
</dbReference>
<dbReference type="InterPro" id="IPR023214">
    <property type="entry name" value="HAD_sf"/>
</dbReference>
<dbReference type="SUPFAM" id="SSF56784">
    <property type="entry name" value="HAD-like"/>
    <property type="match status" value="1"/>
</dbReference>
<dbReference type="GO" id="GO:0036376">
    <property type="term" value="P:sodium ion export across plasma membrane"/>
    <property type="evidence" value="ECO:0007669"/>
    <property type="project" value="TreeGrafter"/>
</dbReference>
<keyword evidence="7 9" id="KW-1133">Transmembrane helix</keyword>
<name>A0A1S8A6V6_ROSNE</name>
<keyword evidence="3 9" id="KW-0812">Transmembrane</keyword>
<dbReference type="AlphaFoldDB" id="A0A1S8A6V6"/>
<dbReference type="OMA" id="IFIAMAH"/>
<dbReference type="InterPro" id="IPR001757">
    <property type="entry name" value="P_typ_ATPase"/>
</dbReference>
<dbReference type="PANTHER" id="PTHR43294">
    <property type="entry name" value="SODIUM/POTASSIUM-TRANSPORTING ATPASE SUBUNIT ALPHA"/>
    <property type="match status" value="1"/>
</dbReference>
<dbReference type="Pfam" id="PF00689">
    <property type="entry name" value="Cation_ATPase_C"/>
    <property type="match status" value="1"/>
</dbReference>
<evidence type="ECO:0000256" key="4">
    <source>
        <dbReference type="ARBA" id="ARBA00022741"/>
    </source>
</evidence>
<evidence type="ECO:0000256" key="1">
    <source>
        <dbReference type="ARBA" id="ARBA00004651"/>
    </source>
</evidence>
<feature type="transmembrane region" description="Helical" evidence="9">
    <location>
        <begin position="655"/>
        <end position="673"/>
    </location>
</feature>
<dbReference type="FunFam" id="3.40.50.1000:FF:000001">
    <property type="entry name" value="Phospholipid-transporting ATPase IC"/>
    <property type="match status" value="1"/>
</dbReference>
<comment type="subcellular location">
    <subcellularLocation>
        <location evidence="1">Cell membrane</location>
        <topology evidence="1">Multi-pass membrane protein</topology>
    </subcellularLocation>
</comment>
<dbReference type="Gene3D" id="3.40.50.1000">
    <property type="entry name" value="HAD superfamily/HAD-like"/>
    <property type="match status" value="1"/>
</dbReference>
<evidence type="ECO:0000256" key="2">
    <source>
        <dbReference type="ARBA" id="ARBA00022475"/>
    </source>
</evidence>
<dbReference type="PROSITE" id="PS00154">
    <property type="entry name" value="ATPASE_E1_E2"/>
    <property type="match status" value="1"/>
</dbReference>
<feature type="transmembrane region" description="Helical" evidence="9">
    <location>
        <begin position="523"/>
        <end position="551"/>
    </location>
</feature>
<evidence type="ECO:0000256" key="6">
    <source>
        <dbReference type="ARBA" id="ARBA00022967"/>
    </source>
</evidence>
<dbReference type="GO" id="GO:1990573">
    <property type="term" value="P:potassium ion import across plasma membrane"/>
    <property type="evidence" value="ECO:0007669"/>
    <property type="project" value="TreeGrafter"/>
</dbReference>
<dbReference type="GO" id="GO:0005391">
    <property type="term" value="F:P-type sodium:potassium-exchanging transporter activity"/>
    <property type="evidence" value="ECO:0007669"/>
    <property type="project" value="TreeGrafter"/>
</dbReference>
<dbReference type="GO" id="GO:0006883">
    <property type="term" value="P:intracellular sodium ion homeostasis"/>
    <property type="evidence" value="ECO:0007669"/>
    <property type="project" value="TreeGrafter"/>
</dbReference>
<dbReference type="NCBIfam" id="TIGR01494">
    <property type="entry name" value="ATPase_P-type"/>
    <property type="match status" value="1"/>
</dbReference>
<evidence type="ECO:0000256" key="3">
    <source>
        <dbReference type="ARBA" id="ARBA00022692"/>
    </source>
</evidence>
<dbReference type="SUPFAM" id="SSF81660">
    <property type="entry name" value="Metal cation-transporting ATPase, ATP-binding domain N"/>
    <property type="match status" value="1"/>
</dbReference>
<organism evidence="11">
    <name type="scientific">Rosellinia necatrix</name>
    <name type="common">White root-rot fungus</name>
    <dbReference type="NCBI Taxonomy" id="77044"/>
    <lineage>
        <taxon>Eukaryota</taxon>
        <taxon>Fungi</taxon>
        <taxon>Dikarya</taxon>
        <taxon>Ascomycota</taxon>
        <taxon>Pezizomycotina</taxon>
        <taxon>Sordariomycetes</taxon>
        <taxon>Xylariomycetidae</taxon>
        <taxon>Xylariales</taxon>
        <taxon>Xylariaceae</taxon>
        <taxon>Rosellinia</taxon>
    </lineage>
</organism>
<dbReference type="GO" id="GO:0030007">
    <property type="term" value="P:intracellular potassium ion homeostasis"/>
    <property type="evidence" value="ECO:0007669"/>
    <property type="project" value="TreeGrafter"/>
</dbReference>
<protein>
    <submittedName>
        <fullName evidence="11">Putative H+ K+-exchanging ATPase</fullName>
    </submittedName>
</protein>
<keyword evidence="5" id="KW-0067">ATP-binding</keyword>
<evidence type="ECO:0000256" key="8">
    <source>
        <dbReference type="ARBA" id="ARBA00023136"/>
    </source>
</evidence>
<dbReference type="SFLD" id="SFLDS00003">
    <property type="entry name" value="Haloacid_Dehalogenase"/>
    <property type="match status" value="1"/>
</dbReference>
<evidence type="ECO:0000313" key="11">
    <source>
        <dbReference type="EMBL" id="GAW25834.1"/>
    </source>
</evidence>
<dbReference type="PRINTS" id="PR00121">
    <property type="entry name" value="NAKATPASE"/>
</dbReference>
<dbReference type="InterPro" id="IPR036412">
    <property type="entry name" value="HAD-like_sf"/>
</dbReference>
<dbReference type="PRINTS" id="PR00119">
    <property type="entry name" value="CATATPASE"/>
</dbReference>
<feature type="transmembrane region" description="Helical" evidence="9">
    <location>
        <begin position="624"/>
        <end position="643"/>
    </location>
</feature>
<dbReference type="InterPro" id="IPR023298">
    <property type="entry name" value="ATPase_P-typ_TM_dom_sf"/>
</dbReference>
<dbReference type="FunFam" id="3.40.1110.10:FF:000114">
    <property type="entry name" value="H /K ATPase alpha subunit, putative"/>
    <property type="match status" value="1"/>
</dbReference>
<feature type="domain" description="Cation-transporting P-type ATPase C-terminal" evidence="10">
    <location>
        <begin position="477"/>
        <end position="680"/>
    </location>
</feature>
<dbReference type="Proteomes" id="UP000054516">
    <property type="component" value="Unassembled WGS sequence"/>
</dbReference>
<keyword evidence="2" id="KW-1003">Cell membrane</keyword>
<dbReference type="OrthoDB" id="4726617at2759"/>
<evidence type="ECO:0000259" key="10">
    <source>
        <dbReference type="Pfam" id="PF00689"/>
    </source>
</evidence>
<dbReference type="InterPro" id="IPR023299">
    <property type="entry name" value="ATPase_P-typ_cyto_dom_N"/>
</dbReference>
<dbReference type="Pfam" id="PF13246">
    <property type="entry name" value="Cation_ATPase"/>
    <property type="match status" value="1"/>
</dbReference>
<dbReference type="InterPro" id="IPR006068">
    <property type="entry name" value="ATPase_P-typ_cation-transptr_C"/>
</dbReference>
<keyword evidence="6" id="KW-1278">Translocase</keyword>
<reference evidence="11" key="1">
    <citation type="submission" date="2016-03" db="EMBL/GenBank/DDBJ databases">
        <title>Draft genome sequence of Rosellinia necatrix.</title>
        <authorList>
            <person name="Kanematsu S."/>
        </authorList>
    </citation>
    <scope>NUCLEOTIDE SEQUENCE [LARGE SCALE GENOMIC DNA]</scope>
    <source>
        <strain evidence="11">W97</strain>
    </source>
</reference>
<sequence length="694" mass="77254">MRKNKVLCKSLKTVETLGSVSVICSDKTGTLTQNLMTVTECTIGTHTITADGAEEELSTSTAPAIAGIVTTGVSQVRAIAALCNAAEFDAATADLPPEERRVFGDATDQAILRFSQRLGSVNHMRQCWSKTYELAFNSKNKFMIRTFSLARKDCLETTLPEAEAAIFKTGDTLLTIKGAPDVLIGRCSSFTTNAGDTRPFDADVKKAFEDMKNKYSSQGKRCILLARKVVSQSDIPFDRNTSRFEEAVQQQAKTDLTLVGLLAIVDPLRPEIHEVVKTLRGAGIRIFMVTGDFALTALAIAQEAGIVSKPSSLVHDVSALPREEDLMNKHGDSMDRFSDESTSIVISGPELLNLNEHQWSRLTKYEEIVFARTTPEQKLRIVREFQKDGVVAMTGDGVNDAPSLKAADVGIALGSGSDIAIEAADMVLLDSFSSVVEAVQYGRVVFDNLKKVICYLLPAGSFSEFWPIFTSVIFGIPQILSSFLMIVICCLTDCAAATVMSYEKPEADVLLRRPRNVKKDRLVDWQLIIHAYGVIGIIETVTSFFVSFWYLERNGIPFSQLWFSFGKIPDGVDPDYYFEKLNVASSIYFVNLVVMQWFNLLAVRTRRWSIFQHPPAFNKKTQNLYIFPAILFALGMAILWLYIPQLHPVLGTLPVPVEHWFFPFAFGSFILFFDEARKYIVRKHPNSIIGRLAW</sequence>
<dbReference type="PANTHER" id="PTHR43294:SF21">
    <property type="entry name" value="CATION TRANSPORTING ATPASE"/>
    <property type="match status" value="1"/>
</dbReference>
<evidence type="ECO:0000256" key="7">
    <source>
        <dbReference type="ARBA" id="ARBA00022989"/>
    </source>
</evidence>
<dbReference type="Gene3D" id="3.40.1110.10">
    <property type="entry name" value="Calcium-transporting ATPase, cytoplasmic domain N"/>
    <property type="match status" value="1"/>
</dbReference>
<feature type="transmembrane region" description="Helical" evidence="9">
    <location>
        <begin position="583"/>
        <end position="603"/>
    </location>
</feature>
<keyword evidence="12" id="KW-1185">Reference proteome</keyword>
<evidence type="ECO:0000256" key="9">
    <source>
        <dbReference type="SAM" id="Phobius"/>
    </source>
</evidence>
<proteinExistence type="predicted"/>
<dbReference type="InterPro" id="IPR050510">
    <property type="entry name" value="Cation_transp_ATPase_P-type"/>
</dbReference>
<accession>A0A1S8A6V6</accession>
<dbReference type="STRING" id="77044.A0A1S8A6V6"/>
<gene>
    <name evidence="11" type="ORF">SAMD00023353_1400470</name>
</gene>
<dbReference type="SFLD" id="SFLDF00027">
    <property type="entry name" value="p-type_atpase"/>
    <property type="match status" value="1"/>
</dbReference>
<dbReference type="InterPro" id="IPR018303">
    <property type="entry name" value="ATPase_P-typ_P_site"/>
</dbReference>
<dbReference type="EMBL" id="DF977459">
    <property type="protein sequence ID" value="GAW25834.1"/>
    <property type="molecule type" value="Genomic_DNA"/>
</dbReference>
<dbReference type="GO" id="GO:1902600">
    <property type="term" value="P:proton transmembrane transport"/>
    <property type="evidence" value="ECO:0007669"/>
    <property type="project" value="TreeGrafter"/>
</dbReference>
<evidence type="ECO:0000313" key="12">
    <source>
        <dbReference type="Proteomes" id="UP000054516"/>
    </source>
</evidence>
<dbReference type="SUPFAM" id="SSF81665">
    <property type="entry name" value="Calcium ATPase, transmembrane domain M"/>
    <property type="match status" value="1"/>
</dbReference>
<dbReference type="GO" id="GO:0005524">
    <property type="term" value="F:ATP binding"/>
    <property type="evidence" value="ECO:0007669"/>
    <property type="project" value="UniProtKB-KW"/>
</dbReference>
<keyword evidence="8 9" id="KW-0472">Membrane</keyword>